<proteinExistence type="predicted"/>
<comment type="caution">
    <text evidence="2">The sequence shown here is derived from an EMBL/GenBank/DDBJ whole genome shotgun (WGS) entry which is preliminary data.</text>
</comment>
<accession>A0A2S5GZ45</accession>
<sequence length="258" mass="27278">MIKRMLGCLVGGLLYAGSSFGADQVDTPVSDGRRSGEWEFSVTPYVWAPALSGKVSHRRLPVIDVDTSFDQILENLDFAAMLSGEARKGRYSLFGDLIYAKVGAQGDTPREVVATTADVHSKTFTGLLGAGYSVLDQSPHSLDVVAGLRVWSVDTDITLKGARLNGRKSSDGATWVDAVVGVRGNYVFTTKLYATGWGLVGAGGANADWDVGIGMGYNFSKSVSATAGYRAVGVDYSAGGFKFDAVLHGPMAGLTIRF</sequence>
<dbReference type="AlphaFoldDB" id="A0A2S5GZ45"/>
<dbReference type="EMBL" id="PREU01000001">
    <property type="protein sequence ID" value="PPA78337.1"/>
    <property type="molecule type" value="Genomic_DNA"/>
</dbReference>
<name>A0A2S5GZ45_9BURK</name>
<evidence type="ECO:0000313" key="2">
    <source>
        <dbReference type="EMBL" id="PPA78337.1"/>
    </source>
</evidence>
<evidence type="ECO:0000256" key="1">
    <source>
        <dbReference type="SAM" id="SignalP"/>
    </source>
</evidence>
<organism evidence="2 3">
    <name type="scientific">Achromobacter spanius</name>
    <dbReference type="NCBI Taxonomy" id="217203"/>
    <lineage>
        <taxon>Bacteria</taxon>
        <taxon>Pseudomonadati</taxon>
        <taxon>Pseudomonadota</taxon>
        <taxon>Betaproteobacteria</taxon>
        <taxon>Burkholderiales</taxon>
        <taxon>Alcaligenaceae</taxon>
        <taxon>Achromobacter</taxon>
    </lineage>
</organism>
<dbReference type="SUPFAM" id="SSF103515">
    <property type="entry name" value="Autotransporter"/>
    <property type="match status" value="1"/>
</dbReference>
<reference evidence="2 3" key="1">
    <citation type="submission" date="2018-02" db="EMBL/GenBank/DDBJ databases">
        <title>Draft Genome of Achromobacter spanius stain 6.</title>
        <authorList>
            <person name="Gunasekera T.S."/>
            <person name="Radwan O."/>
            <person name="Ruiz O.N."/>
        </authorList>
    </citation>
    <scope>NUCLEOTIDE SEQUENCE [LARGE SCALE GENOMIC DNA]</scope>
    <source>
        <strain evidence="2 3">6</strain>
    </source>
</reference>
<feature type="chain" id="PRO_5015714058" description="Outer membrane protein beta-barrel domain-containing protein" evidence="1">
    <location>
        <begin position="22"/>
        <end position="258"/>
    </location>
</feature>
<protein>
    <recommendedName>
        <fullName evidence="4">Outer membrane protein beta-barrel domain-containing protein</fullName>
    </recommendedName>
</protein>
<keyword evidence="1" id="KW-0732">Signal</keyword>
<dbReference type="Proteomes" id="UP000239990">
    <property type="component" value="Unassembled WGS sequence"/>
</dbReference>
<evidence type="ECO:0000313" key="3">
    <source>
        <dbReference type="Proteomes" id="UP000239990"/>
    </source>
</evidence>
<dbReference type="InterPro" id="IPR036709">
    <property type="entry name" value="Autotransporte_beta_dom_sf"/>
</dbReference>
<evidence type="ECO:0008006" key="4">
    <source>
        <dbReference type="Google" id="ProtNLM"/>
    </source>
</evidence>
<dbReference type="OrthoDB" id="6555107at2"/>
<gene>
    <name evidence="2" type="ORF">C4E15_02090</name>
</gene>
<feature type="signal peptide" evidence="1">
    <location>
        <begin position="1"/>
        <end position="21"/>
    </location>
</feature>